<keyword evidence="2" id="KW-0378">Hydrolase</keyword>
<protein>
    <submittedName>
        <fullName evidence="2">Uma2 family endonuclease</fullName>
    </submittedName>
</protein>
<dbReference type="CDD" id="cd06260">
    <property type="entry name" value="DUF820-like"/>
    <property type="match status" value="1"/>
</dbReference>
<dbReference type="InterPro" id="IPR008538">
    <property type="entry name" value="Uma2"/>
</dbReference>
<evidence type="ECO:0000259" key="1">
    <source>
        <dbReference type="Pfam" id="PF05685"/>
    </source>
</evidence>
<dbReference type="InterPro" id="IPR011335">
    <property type="entry name" value="Restrct_endonuc-II-like"/>
</dbReference>
<accession>A0A4Q7L4C2</accession>
<dbReference type="EMBL" id="SGWQ01000002">
    <property type="protein sequence ID" value="RZS43341.1"/>
    <property type="molecule type" value="Genomic_DNA"/>
</dbReference>
<reference evidence="2 3" key="1">
    <citation type="submission" date="2019-02" db="EMBL/GenBank/DDBJ databases">
        <title>Genomic Encyclopedia of Type Strains, Phase IV (KMG-IV): sequencing the most valuable type-strain genomes for metagenomic binning, comparative biology and taxonomic classification.</title>
        <authorList>
            <person name="Goeker M."/>
        </authorList>
    </citation>
    <scope>NUCLEOTIDE SEQUENCE [LARGE SCALE GENOMIC DNA]</scope>
    <source>
        <strain evidence="2 3">DSM 101727</strain>
    </source>
</reference>
<keyword evidence="2" id="KW-0540">Nuclease</keyword>
<evidence type="ECO:0000313" key="2">
    <source>
        <dbReference type="EMBL" id="RZS43341.1"/>
    </source>
</evidence>
<dbReference type="PANTHER" id="PTHR35400:SF3">
    <property type="entry name" value="SLL1072 PROTEIN"/>
    <property type="match status" value="1"/>
</dbReference>
<keyword evidence="3" id="KW-1185">Reference proteome</keyword>
<dbReference type="GO" id="GO:0004519">
    <property type="term" value="F:endonuclease activity"/>
    <property type="evidence" value="ECO:0007669"/>
    <property type="project" value="UniProtKB-KW"/>
</dbReference>
<gene>
    <name evidence="2" type="ORF">EV193_102320</name>
</gene>
<sequence length="191" mass="21043">MTTAAPWPDHLLSLDEFLALPEDNSRIYELHEGVLIVSPRPAKPHQRVINKLVPILNEQLPPEWEAFGELDLIVQAGEPPIVRVPDVVVAPADDARNVPAAEALIAVEIISPGSYRTDTKIKPMEYSEAGIEHYWVIDLKQPVSLTAYRLDGPVYRVADAVTGKFVTGDPFPIAVDLEELAARRVEGGKPE</sequence>
<dbReference type="AlphaFoldDB" id="A0A4Q7L4C2"/>
<dbReference type="OrthoDB" id="9799703at2"/>
<dbReference type="InterPro" id="IPR012296">
    <property type="entry name" value="Nuclease_put_TT1808"/>
</dbReference>
<organism evidence="2 3">
    <name type="scientific">Herbihabitans rhizosphaerae</name>
    <dbReference type="NCBI Taxonomy" id="1872711"/>
    <lineage>
        <taxon>Bacteria</taxon>
        <taxon>Bacillati</taxon>
        <taxon>Actinomycetota</taxon>
        <taxon>Actinomycetes</taxon>
        <taxon>Pseudonocardiales</taxon>
        <taxon>Pseudonocardiaceae</taxon>
        <taxon>Herbihabitans</taxon>
    </lineage>
</organism>
<name>A0A4Q7L4C2_9PSEU</name>
<feature type="domain" description="Putative restriction endonuclease" evidence="1">
    <location>
        <begin position="14"/>
        <end position="168"/>
    </location>
</feature>
<dbReference type="PANTHER" id="PTHR35400">
    <property type="entry name" value="SLR1083 PROTEIN"/>
    <property type="match status" value="1"/>
</dbReference>
<evidence type="ECO:0000313" key="3">
    <source>
        <dbReference type="Proteomes" id="UP000294257"/>
    </source>
</evidence>
<comment type="caution">
    <text evidence="2">The sequence shown here is derived from an EMBL/GenBank/DDBJ whole genome shotgun (WGS) entry which is preliminary data.</text>
</comment>
<proteinExistence type="predicted"/>
<dbReference type="SUPFAM" id="SSF52980">
    <property type="entry name" value="Restriction endonuclease-like"/>
    <property type="match status" value="1"/>
</dbReference>
<dbReference type="Gene3D" id="3.90.1570.10">
    <property type="entry name" value="tt1808, chain A"/>
    <property type="match status" value="1"/>
</dbReference>
<keyword evidence="2" id="KW-0255">Endonuclease</keyword>
<dbReference type="RefSeq" id="WP_130343201.1">
    <property type="nucleotide sequence ID" value="NZ_SGWQ01000002.1"/>
</dbReference>
<dbReference type="Pfam" id="PF05685">
    <property type="entry name" value="Uma2"/>
    <property type="match status" value="1"/>
</dbReference>
<dbReference type="Proteomes" id="UP000294257">
    <property type="component" value="Unassembled WGS sequence"/>
</dbReference>